<accession>A0A9P6VH42</accession>
<gene>
    <name evidence="2" type="ORF">D0Z07_5996</name>
</gene>
<reference evidence="2" key="1">
    <citation type="submission" date="2019-07" db="EMBL/GenBank/DDBJ databases">
        <title>Hyphodiscus hymeniophilus genome sequencing and assembly.</title>
        <authorList>
            <person name="Kramer G."/>
            <person name="Nodwell J."/>
        </authorList>
    </citation>
    <scope>NUCLEOTIDE SEQUENCE</scope>
    <source>
        <strain evidence="2">ATCC 34498</strain>
    </source>
</reference>
<feature type="signal peptide" evidence="1">
    <location>
        <begin position="1"/>
        <end position="22"/>
    </location>
</feature>
<dbReference type="OrthoDB" id="5347452at2759"/>
<feature type="chain" id="PRO_5040303177" evidence="1">
    <location>
        <begin position="23"/>
        <end position="208"/>
    </location>
</feature>
<evidence type="ECO:0000256" key="1">
    <source>
        <dbReference type="SAM" id="SignalP"/>
    </source>
</evidence>
<proteinExistence type="predicted"/>
<dbReference type="Proteomes" id="UP000785200">
    <property type="component" value="Unassembled WGS sequence"/>
</dbReference>
<sequence>MLSNFPLIWLCILPTFISASQAPEITISPRHYAFHRKHLNPSPTPAPYPHGRLRRQSTTIQRTLLAAPDQTCGYFGGASDRPWGCQAGNCVFATPTPIVNISLSAGPGKWGHKINQWFGGPWDFDLHVRTLHLLQHRHIRNPVHLRLLLQLPLQHRSPKRNDNIWRPNRPRLHTYDTRLRRICHTYYLLSPFNLCRFFNQSVGNRGRE</sequence>
<keyword evidence="1" id="KW-0732">Signal</keyword>
<evidence type="ECO:0000313" key="2">
    <source>
        <dbReference type="EMBL" id="KAG0647936.1"/>
    </source>
</evidence>
<dbReference type="EMBL" id="VNKQ01000011">
    <property type="protein sequence ID" value="KAG0647936.1"/>
    <property type="molecule type" value="Genomic_DNA"/>
</dbReference>
<evidence type="ECO:0000313" key="3">
    <source>
        <dbReference type="Proteomes" id="UP000785200"/>
    </source>
</evidence>
<name>A0A9P6VH42_9HELO</name>
<comment type="caution">
    <text evidence="2">The sequence shown here is derived from an EMBL/GenBank/DDBJ whole genome shotgun (WGS) entry which is preliminary data.</text>
</comment>
<dbReference type="AlphaFoldDB" id="A0A9P6VH42"/>
<protein>
    <submittedName>
        <fullName evidence="2">Uncharacterized protein</fullName>
    </submittedName>
</protein>
<keyword evidence="3" id="KW-1185">Reference proteome</keyword>
<organism evidence="2 3">
    <name type="scientific">Hyphodiscus hymeniophilus</name>
    <dbReference type="NCBI Taxonomy" id="353542"/>
    <lineage>
        <taxon>Eukaryota</taxon>
        <taxon>Fungi</taxon>
        <taxon>Dikarya</taxon>
        <taxon>Ascomycota</taxon>
        <taxon>Pezizomycotina</taxon>
        <taxon>Leotiomycetes</taxon>
        <taxon>Helotiales</taxon>
        <taxon>Hyphodiscaceae</taxon>
        <taxon>Hyphodiscus</taxon>
    </lineage>
</organism>